<dbReference type="Gene3D" id="1.10.3060.10">
    <property type="entry name" value="Helical scaffold and wing domains of SecA"/>
    <property type="match status" value="1"/>
</dbReference>
<feature type="compositionally biased region" description="Basic and acidic residues" evidence="13">
    <location>
        <begin position="548"/>
        <end position="557"/>
    </location>
</feature>
<evidence type="ECO:0000256" key="7">
    <source>
        <dbReference type="ARBA" id="ARBA00022840"/>
    </source>
</evidence>
<dbReference type="InterPro" id="IPR000185">
    <property type="entry name" value="SecA"/>
</dbReference>
<evidence type="ECO:0000313" key="18">
    <source>
        <dbReference type="Proteomes" id="UP000229559"/>
    </source>
</evidence>
<dbReference type="Pfam" id="PF21090">
    <property type="entry name" value="P-loop_SecA"/>
    <property type="match status" value="1"/>
</dbReference>
<dbReference type="PROSITE" id="PS51196">
    <property type="entry name" value="SECA_MOTOR_DEAD"/>
    <property type="match status" value="1"/>
</dbReference>
<feature type="domain" description="Helicase ATP-binding" evidence="14">
    <location>
        <begin position="87"/>
        <end position="266"/>
    </location>
</feature>
<dbReference type="GO" id="GO:0031522">
    <property type="term" value="C:cell envelope Sec protein transport complex"/>
    <property type="evidence" value="ECO:0007669"/>
    <property type="project" value="TreeGrafter"/>
</dbReference>
<proteinExistence type="inferred from homology"/>
<keyword evidence="3 12" id="KW-0813">Transport</keyword>
<dbReference type="PANTHER" id="PTHR30612:SF0">
    <property type="entry name" value="CHLOROPLAST PROTEIN-TRANSPORTING ATPASE"/>
    <property type="match status" value="1"/>
</dbReference>
<evidence type="ECO:0000256" key="5">
    <source>
        <dbReference type="ARBA" id="ARBA00022490"/>
    </source>
</evidence>
<evidence type="ECO:0000256" key="12">
    <source>
        <dbReference type="RuleBase" id="RU003874"/>
    </source>
</evidence>
<dbReference type="PANTHER" id="PTHR30612">
    <property type="entry name" value="SECA INNER MEMBRANE COMPONENT OF SEC PROTEIN SECRETION SYSTEM"/>
    <property type="match status" value="1"/>
</dbReference>
<dbReference type="Gene3D" id="3.40.50.300">
    <property type="entry name" value="P-loop containing nucleotide triphosphate hydrolases"/>
    <property type="match status" value="2"/>
</dbReference>
<comment type="caution">
    <text evidence="17">The sequence shown here is derived from an EMBL/GenBank/DDBJ whole genome shotgun (WGS) entry which is preliminary data.</text>
</comment>
<feature type="region of interest" description="Disordered" evidence="13">
    <location>
        <begin position="548"/>
        <end position="569"/>
    </location>
</feature>
<keyword evidence="7 12" id="KW-0067">ATP-binding</keyword>
<dbReference type="Proteomes" id="UP000229559">
    <property type="component" value="Unassembled WGS sequence"/>
</dbReference>
<evidence type="ECO:0000256" key="1">
    <source>
        <dbReference type="ARBA" id="ARBA00004170"/>
    </source>
</evidence>
<evidence type="ECO:0000256" key="8">
    <source>
        <dbReference type="ARBA" id="ARBA00022927"/>
    </source>
</evidence>
<dbReference type="GO" id="GO:0006886">
    <property type="term" value="P:intracellular protein transport"/>
    <property type="evidence" value="ECO:0007669"/>
    <property type="project" value="InterPro"/>
</dbReference>
<dbReference type="InterPro" id="IPR027417">
    <property type="entry name" value="P-loop_NTPase"/>
</dbReference>
<dbReference type="Gene3D" id="3.90.1440.10">
    <property type="entry name" value="SecA, preprotein cross-linking domain"/>
    <property type="match status" value="1"/>
</dbReference>
<dbReference type="InterPro" id="IPR014001">
    <property type="entry name" value="Helicase_ATP-bd"/>
</dbReference>
<dbReference type="SMART" id="SM00957">
    <property type="entry name" value="SecA_DEAD"/>
    <property type="match status" value="1"/>
</dbReference>
<dbReference type="PROSITE" id="PS01312">
    <property type="entry name" value="SECA"/>
    <property type="match status" value="1"/>
</dbReference>
<dbReference type="SUPFAM" id="SSF81886">
    <property type="entry name" value="Helical scaffold and wing domains of SecA"/>
    <property type="match status" value="1"/>
</dbReference>
<dbReference type="InterPro" id="IPR014018">
    <property type="entry name" value="SecA_motor_DEAD"/>
</dbReference>
<comment type="subcellular location">
    <subcellularLocation>
        <location evidence="1">Membrane</location>
        <topology evidence="1">Peripheral membrane protein</topology>
    </subcellularLocation>
</comment>
<evidence type="ECO:0000256" key="11">
    <source>
        <dbReference type="ARBA" id="ARBA00023136"/>
    </source>
</evidence>
<evidence type="ECO:0000259" key="16">
    <source>
        <dbReference type="PROSITE" id="PS51196"/>
    </source>
</evidence>
<dbReference type="HAMAP" id="MF_01382">
    <property type="entry name" value="SecA"/>
    <property type="match status" value="1"/>
</dbReference>
<dbReference type="PROSITE" id="PS51192">
    <property type="entry name" value="HELICASE_ATP_BIND_1"/>
    <property type="match status" value="1"/>
</dbReference>
<dbReference type="Pfam" id="PF07517">
    <property type="entry name" value="SecA_DEAD"/>
    <property type="match status" value="1"/>
</dbReference>
<evidence type="ECO:0000256" key="6">
    <source>
        <dbReference type="ARBA" id="ARBA00022741"/>
    </source>
</evidence>
<evidence type="ECO:0000259" key="14">
    <source>
        <dbReference type="PROSITE" id="PS51192"/>
    </source>
</evidence>
<gene>
    <name evidence="17" type="ORF">COT04_00870</name>
</gene>
<evidence type="ECO:0000256" key="3">
    <source>
        <dbReference type="ARBA" id="ARBA00022448"/>
    </source>
</evidence>
<dbReference type="GO" id="GO:0006605">
    <property type="term" value="P:protein targeting"/>
    <property type="evidence" value="ECO:0007669"/>
    <property type="project" value="InterPro"/>
</dbReference>
<dbReference type="Pfam" id="PF07516">
    <property type="entry name" value="SecA_SW"/>
    <property type="match status" value="1"/>
</dbReference>
<dbReference type="CDD" id="cd18803">
    <property type="entry name" value="SF2_C_secA"/>
    <property type="match status" value="1"/>
</dbReference>
<dbReference type="CDD" id="cd17928">
    <property type="entry name" value="DEXDc_SecA"/>
    <property type="match status" value="1"/>
</dbReference>
<evidence type="ECO:0000313" key="17">
    <source>
        <dbReference type="EMBL" id="PIU33282.1"/>
    </source>
</evidence>
<accession>A0A2M6YQ73</accession>
<feature type="non-terminal residue" evidence="17">
    <location>
        <position position="673"/>
    </location>
</feature>
<evidence type="ECO:0000256" key="2">
    <source>
        <dbReference type="ARBA" id="ARBA00007650"/>
    </source>
</evidence>
<dbReference type="InterPro" id="IPR036670">
    <property type="entry name" value="SecA_X-link_sf"/>
</dbReference>
<dbReference type="PROSITE" id="PS51194">
    <property type="entry name" value="HELICASE_CTER"/>
    <property type="match status" value="1"/>
</dbReference>
<evidence type="ECO:0000256" key="10">
    <source>
        <dbReference type="ARBA" id="ARBA00023010"/>
    </source>
</evidence>
<dbReference type="FunFam" id="3.90.1440.10:FF:000003">
    <property type="entry name" value="Preprotein translocase SecA subunit"/>
    <property type="match status" value="1"/>
</dbReference>
<evidence type="ECO:0000259" key="15">
    <source>
        <dbReference type="PROSITE" id="PS51194"/>
    </source>
</evidence>
<reference evidence="18" key="1">
    <citation type="submission" date="2017-09" db="EMBL/GenBank/DDBJ databases">
        <title>Depth-based differentiation of microbial function through sediment-hosted aquifers and enrichment of novel symbionts in the deep terrestrial subsurface.</title>
        <authorList>
            <person name="Probst A.J."/>
            <person name="Ladd B."/>
            <person name="Jarett J.K."/>
            <person name="Geller-Mcgrath D.E."/>
            <person name="Sieber C.M.K."/>
            <person name="Emerson J.B."/>
            <person name="Anantharaman K."/>
            <person name="Thomas B.C."/>
            <person name="Malmstrom R."/>
            <person name="Stieglmeier M."/>
            <person name="Klingl A."/>
            <person name="Woyke T."/>
            <person name="Ryan C.M."/>
            <person name="Banfield J.F."/>
        </authorList>
    </citation>
    <scope>NUCLEOTIDE SEQUENCE [LARGE SCALE GENOMIC DNA]</scope>
</reference>
<dbReference type="GO" id="GO:0005886">
    <property type="term" value="C:plasma membrane"/>
    <property type="evidence" value="ECO:0007669"/>
    <property type="project" value="TreeGrafter"/>
</dbReference>
<evidence type="ECO:0000256" key="13">
    <source>
        <dbReference type="SAM" id="MobiDB-lite"/>
    </source>
</evidence>
<comment type="similarity">
    <text evidence="2 12">Belongs to the SecA family.</text>
</comment>
<dbReference type="EMBL" id="PEXA01000027">
    <property type="protein sequence ID" value="PIU33282.1"/>
    <property type="molecule type" value="Genomic_DNA"/>
</dbReference>
<dbReference type="SMART" id="SM00958">
    <property type="entry name" value="SecA_PP_bind"/>
    <property type="match status" value="1"/>
</dbReference>
<dbReference type="Pfam" id="PF01043">
    <property type="entry name" value="SecA_PP_bind"/>
    <property type="match status" value="1"/>
</dbReference>
<dbReference type="InterPro" id="IPR044722">
    <property type="entry name" value="SecA_SF2_C"/>
</dbReference>
<dbReference type="InterPro" id="IPR011130">
    <property type="entry name" value="SecA_preprotein_X-link_dom"/>
</dbReference>
<dbReference type="InterPro" id="IPR036266">
    <property type="entry name" value="SecA_Wing/Scaffold_sf"/>
</dbReference>
<dbReference type="GO" id="GO:0005524">
    <property type="term" value="F:ATP binding"/>
    <property type="evidence" value="ECO:0007669"/>
    <property type="project" value="UniProtKB-KW"/>
</dbReference>
<keyword evidence="5" id="KW-0963">Cytoplasm</keyword>
<dbReference type="NCBIfam" id="NF009538">
    <property type="entry name" value="PRK12904.1"/>
    <property type="match status" value="1"/>
</dbReference>
<dbReference type="GO" id="GO:0017038">
    <property type="term" value="P:protein import"/>
    <property type="evidence" value="ECO:0007669"/>
    <property type="project" value="InterPro"/>
</dbReference>
<keyword evidence="9" id="KW-1278">Translocase</keyword>
<dbReference type="InterPro" id="IPR011115">
    <property type="entry name" value="SecA_DEAD"/>
</dbReference>
<dbReference type="GO" id="GO:0043952">
    <property type="term" value="P:protein transport by the Sec complex"/>
    <property type="evidence" value="ECO:0007669"/>
    <property type="project" value="UniProtKB-ARBA"/>
</dbReference>
<dbReference type="InterPro" id="IPR001650">
    <property type="entry name" value="Helicase_C-like"/>
</dbReference>
<dbReference type="SUPFAM" id="SSF52540">
    <property type="entry name" value="P-loop containing nucleoside triphosphate hydrolases"/>
    <property type="match status" value="2"/>
</dbReference>
<dbReference type="PRINTS" id="PR00906">
    <property type="entry name" value="SECA"/>
</dbReference>
<feature type="domain" description="SecA family profile" evidence="16">
    <location>
        <begin position="1"/>
        <end position="605"/>
    </location>
</feature>
<dbReference type="InterPro" id="IPR011116">
    <property type="entry name" value="SecA_Wing/Scaffold"/>
</dbReference>
<evidence type="ECO:0000256" key="4">
    <source>
        <dbReference type="ARBA" id="ARBA00022475"/>
    </source>
</evidence>
<keyword evidence="6 12" id="KW-0547">Nucleotide-binding</keyword>
<name>A0A2M6YQ73_9BACT</name>
<dbReference type="GO" id="GO:0005829">
    <property type="term" value="C:cytosol"/>
    <property type="evidence" value="ECO:0007669"/>
    <property type="project" value="TreeGrafter"/>
</dbReference>
<protein>
    <recommendedName>
        <fullName evidence="12">Protein translocase subunit SecA</fullName>
    </recommendedName>
</protein>
<dbReference type="InterPro" id="IPR020937">
    <property type="entry name" value="SecA_CS"/>
</dbReference>
<dbReference type="FunFam" id="3.40.50.300:FF:000113">
    <property type="entry name" value="Preprotein translocase subunit SecA"/>
    <property type="match status" value="1"/>
</dbReference>
<evidence type="ECO:0000256" key="9">
    <source>
        <dbReference type="ARBA" id="ARBA00022967"/>
    </source>
</evidence>
<dbReference type="NCBIfam" id="TIGR00963">
    <property type="entry name" value="secA"/>
    <property type="match status" value="1"/>
</dbReference>
<keyword evidence="11" id="KW-0472">Membrane</keyword>
<feature type="domain" description="Helicase C-terminal" evidence="15">
    <location>
        <begin position="437"/>
        <end position="631"/>
    </location>
</feature>
<sequence length="673" mass="76873">MLKIFGNLLDFNEKELKKLRPLVEKINSLEPGIKKLKDKDFPKKTESFKERIAKGETLDDLLPEAFALAREAIFRVVGERAFDVQLMAAATLHQGRIAEQKTGEGKTLSAAITAYLNGLSGHGVHVVTVNDYLARRDTGWYGQALTFAGLKLGCIIHEQAFLLDLDYKEKGEDDERLRHLRPVERKEAYLADITYGTNNEFGFDYLRDNMARRFEDQVQRKPHFAIVDEVDSILIDEARTPLIISAPDTEPTQKYYEFANLIRGLSSDTDYVIDEKLKTANLTDHGLRKVEKILNIDNLYEKDFDTIHHIENALKARTLYLQDRDYVVKENQVIIVDEFTGRLMFGRRWSDGLHQAVEAKEGVPIQQESITMATISFQNYFRMYQKLAGMTGTAATEEEEFRRIYGLETIIIPTNLPMIRLDYADIVYKTPRAKYAAVVREIEECYQKGQPVLIGTTSIEKNEIVDKFLKKKGIPHNVLNAKAHEKEAKILAEAGHKKAVTVATNMAGRGVDIVLGGSKEGREKKSWEKEHEEVVRLGGLHVVGTERHESRRIDNQLRGRSGRQGDPGSSRFFISLDDDVMRLFGGEQIANLMGMLRIPEDQPIEHGLVSKAIQQAQVKVEGFNFDMRKRVVEYDDVMNKQREIIYGKREKILRADGEKNLELKEQIQEKMNQ</sequence>
<keyword evidence="4" id="KW-1003">Cell membrane</keyword>
<dbReference type="SUPFAM" id="SSF81767">
    <property type="entry name" value="Pre-protein crosslinking domain of SecA"/>
    <property type="match status" value="1"/>
</dbReference>
<keyword evidence="8 12" id="KW-0653">Protein transport</keyword>
<keyword evidence="10 12" id="KW-0811">Translocation</keyword>
<organism evidence="17 18">
    <name type="scientific">Candidatus Shapirobacteria bacterium CG07_land_8_20_14_0_80_39_12</name>
    <dbReference type="NCBI Taxonomy" id="1974480"/>
    <lineage>
        <taxon>Bacteria</taxon>
        <taxon>Candidatus Shapironibacteriota</taxon>
    </lineage>
</organism>
<dbReference type="AlphaFoldDB" id="A0A2M6YQ73"/>